<evidence type="ECO:0000313" key="2">
    <source>
        <dbReference type="Proteomes" id="UP001497516"/>
    </source>
</evidence>
<evidence type="ECO:0000313" key="1">
    <source>
        <dbReference type="EMBL" id="CAL1381589.1"/>
    </source>
</evidence>
<sequence>MIQATQLGAYQVASQASFKIEARTDENITAMTAWTRSKGSVSDDPASVFPEPTKKKKQTAIAGQVFGMEKVLDRMKERFQIQIQDQLGQFKREFDQKFKALSLSRNEVQVGEVIGRENPVGNPMLLN</sequence>
<dbReference type="AlphaFoldDB" id="A0AAV2E6V4"/>
<protein>
    <submittedName>
        <fullName evidence="1">Uncharacterized protein</fullName>
    </submittedName>
</protein>
<proteinExistence type="predicted"/>
<organism evidence="1 2">
    <name type="scientific">Linum trigynum</name>
    <dbReference type="NCBI Taxonomy" id="586398"/>
    <lineage>
        <taxon>Eukaryota</taxon>
        <taxon>Viridiplantae</taxon>
        <taxon>Streptophyta</taxon>
        <taxon>Embryophyta</taxon>
        <taxon>Tracheophyta</taxon>
        <taxon>Spermatophyta</taxon>
        <taxon>Magnoliopsida</taxon>
        <taxon>eudicotyledons</taxon>
        <taxon>Gunneridae</taxon>
        <taxon>Pentapetalae</taxon>
        <taxon>rosids</taxon>
        <taxon>fabids</taxon>
        <taxon>Malpighiales</taxon>
        <taxon>Linaceae</taxon>
        <taxon>Linum</taxon>
    </lineage>
</organism>
<keyword evidence="2" id="KW-1185">Reference proteome</keyword>
<reference evidence="1 2" key="1">
    <citation type="submission" date="2024-04" db="EMBL/GenBank/DDBJ databases">
        <authorList>
            <person name="Fracassetti M."/>
        </authorList>
    </citation>
    <scope>NUCLEOTIDE SEQUENCE [LARGE SCALE GENOMIC DNA]</scope>
</reference>
<gene>
    <name evidence="1" type="ORF">LTRI10_LOCUS22960</name>
</gene>
<dbReference type="EMBL" id="OZ034817">
    <property type="protein sequence ID" value="CAL1381589.1"/>
    <property type="molecule type" value="Genomic_DNA"/>
</dbReference>
<name>A0AAV2E6V4_9ROSI</name>
<dbReference type="Proteomes" id="UP001497516">
    <property type="component" value="Chromosome 4"/>
</dbReference>
<accession>A0AAV2E6V4</accession>